<comment type="similarity">
    <text evidence="2">Belongs to the major facilitator superfamily. TCR/Tet family.</text>
</comment>
<feature type="transmembrane region" description="Helical" evidence="6">
    <location>
        <begin position="31"/>
        <end position="52"/>
    </location>
</feature>
<dbReference type="EMBL" id="JACIBT010000005">
    <property type="protein sequence ID" value="MBB3667957.1"/>
    <property type="molecule type" value="Genomic_DNA"/>
</dbReference>
<evidence type="ECO:0000256" key="6">
    <source>
        <dbReference type="SAM" id="Phobius"/>
    </source>
</evidence>
<evidence type="ECO:0000256" key="1">
    <source>
        <dbReference type="ARBA" id="ARBA00004651"/>
    </source>
</evidence>
<dbReference type="AlphaFoldDB" id="A0A7W5XPI2"/>
<keyword evidence="9" id="KW-1185">Reference proteome</keyword>
<feature type="transmembrane region" description="Helical" evidence="6">
    <location>
        <begin position="359"/>
        <end position="379"/>
    </location>
</feature>
<dbReference type="InterPro" id="IPR005829">
    <property type="entry name" value="Sugar_transporter_CS"/>
</dbReference>
<evidence type="ECO:0000256" key="4">
    <source>
        <dbReference type="ARBA" id="ARBA00022989"/>
    </source>
</evidence>
<evidence type="ECO:0000313" key="8">
    <source>
        <dbReference type="EMBL" id="MBB3667957.1"/>
    </source>
</evidence>
<dbReference type="SUPFAM" id="SSF103473">
    <property type="entry name" value="MFS general substrate transporter"/>
    <property type="match status" value="2"/>
</dbReference>
<dbReference type="PANTHER" id="PTHR42718:SF39">
    <property type="entry name" value="ACTINORHODIN TRANSPORTER-RELATED"/>
    <property type="match status" value="1"/>
</dbReference>
<dbReference type="InterPro" id="IPR001958">
    <property type="entry name" value="Tet-R_TetA/multi-R_MdtG-like"/>
</dbReference>
<keyword evidence="4 6" id="KW-1133">Transmembrane helix</keyword>
<feature type="domain" description="Major facilitator superfamily (MFS) profile" evidence="7">
    <location>
        <begin position="1"/>
        <end position="460"/>
    </location>
</feature>
<keyword evidence="3 6" id="KW-0812">Transmembrane</keyword>
<comment type="caution">
    <text evidence="8">The sequence shown here is derived from an EMBL/GenBank/DDBJ whole genome shotgun (WGS) entry which is preliminary data.</text>
</comment>
<dbReference type="RefSeq" id="WP_343064341.1">
    <property type="nucleotide sequence ID" value="NZ_BAABKR010000011.1"/>
</dbReference>
<feature type="transmembrane region" description="Helical" evidence="6">
    <location>
        <begin position="408"/>
        <end position="428"/>
    </location>
</feature>
<dbReference type="InterPro" id="IPR036259">
    <property type="entry name" value="MFS_trans_sf"/>
</dbReference>
<reference evidence="8 9" key="1">
    <citation type="submission" date="2020-08" db="EMBL/GenBank/DDBJ databases">
        <title>Sequencing the genomes of 1000 actinobacteria strains.</title>
        <authorList>
            <person name="Klenk H.-P."/>
        </authorList>
    </citation>
    <scope>NUCLEOTIDE SEQUENCE [LARGE SCALE GENOMIC DNA]</scope>
    <source>
        <strain evidence="8 9">DSM 28238</strain>
    </source>
</reference>
<dbReference type="PROSITE" id="PS00217">
    <property type="entry name" value="SUGAR_TRANSPORT_2"/>
    <property type="match status" value="1"/>
</dbReference>
<dbReference type="GO" id="GO:0022857">
    <property type="term" value="F:transmembrane transporter activity"/>
    <property type="evidence" value="ECO:0007669"/>
    <property type="project" value="InterPro"/>
</dbReference>
<feature type="transmembrane region" description="Helical" evidence="6">
    <location>
        <begin position="89"/>
        <end position="110"/>
    </location>
</feature>
<feature type="transmembrane region" description="Helical" evidence="6">
    <location>
        <begin position="199"/>
        <end position="219"/>
    </location>
</feature>
<evidence type="ECO:0000313" key="9">
    <source>
        <dbReference type="Proteomes" id="UP000547528"/>
    </source>
</evidence>
<feature type="transmembrane region" description="Helical" evidence="6">
    <location>
        <begin position="64"/>
        <end position="83"/>
    </location>
</feature>
<evidence type="ECO:0000256" key="3">
    <source>
        <dbReference type="ARBA" id="ARBA00022692"/>
    </source>
</evidence>
<dbReference type="InterPro" id="IPR020846">
    <property type="entry name" value="MFS_dom"/>
</dbReference>
<dbReference type="PROSITE" id="PS50850">
    <property type="entry name" value="MFS"/>
    <property type="match status" value="1"/>
</dbReference>
<feature type="transmembrane region" description="Helical" evidence="6">
    <location>
        <begin position="434"/>
        <end position="456"/>
    </location>
</feature>
<dbReference type="Gene3D" id="1.20.1720.10">
    <property type="entry name" value="Multidrug resistance protein D"/>
    <property type="match status" value="1"/>
</dbReference>
<proteinExistence type="inferred from homology"/>
<organism evidence="8 9">
    <name type="scientific">Garicola koreensis</name>
    <dbReference type="NCBI Taxonomy" id="1262554"/>
    <lineage>
        <taxon>Bacteria</taxon>
        <taxon>Bacillati</taxon>
        <taxon>Actinomycetota</taxon>
        <taxon>Actinomycetes</taxon>
        <taxon>Micrococcales</taxon>
        <taxon>Micrococcaceae</taxon>
        <taxon>Garicola</taxon>
    </lineage>
</organism>
<sequence>MALVPLFMSLVSVSIVNVVLPAIQTGIDASSSGLQWVLSGYALAFGVLLVPAGRAGDLFGRGRLFVLGVGLFGTASLVASLAPDEVVLNVARVFMGFGSGLLNPQSIGLIQQYFDGEQRGRAFGMFGSVVGVSVALGPVLGGSFIALLGDDWGWRTSFMINVPTAAAAIITAVLWLPASAWRALPQARDGGSGRARADLDPVGIILLGAAILAIMLPFLQSGAGWWIWTLVGAGVLVVLLWLRWESRYKARGRAPMVDTALFRIRSFANGSLLIGLYFTGMTSVWVVIALYLQLGQGYTALQAGLMGLPSAIFSAASAAVAGRRVVRVGRRLVLAGMGVLLLGLAASVAVILLHNYAGISIWWLLLSLAFVGMGQGHVVSPNQTLTLRAVPLSYAGSAAGVLQTGQRIGTAVGIAMITALLFGMQGVFGWTVAAVSAFTTIAVIILISAVVGVIDYRQERRENRRG</sequence>
<dbReference type="InterPro" id="IPR011701">
    <property type="entry name" value="MFS"/>
</dbReference>
<evidence type="ECO:0000256" key="2">
    <source>
        <dbReference type="ARBA" id="ARBA00007520"/>
    </source>
</evidence>
<dbReference type="Pfam" id="PF07690">
    <property type="entry name" value="MFS_1"/>
    <property type="match status" value="1"/>
</dbReference>
<comment type="subcellular location">
    <subcellularLocation>
        <location evidence="1">Cell membrane</location>
        <topology evidence="1">Multi-pass membrane protein</topology>
    </subcellularLocation>
</comment>
<dbReference type="CDD" id="cd17321">
    <property type="entry name" value="MFS_MMR_MDR_like"/>
    <property type="match status" value="1"/>
</dbReference>
<dbReference type="Proteomes" id="UP000547528">
    <property type="component" value="Unassembled WGS sequence"/>
</dbReference>
<evidence type="ECO:0000259" key="7">
    <source>
        <dbReference type="PROSITE" id="PS50850"/>
    </source>
</evidence>
<gene>
    <name evidence="8" type="ORF">FHX47_001580</name>
</gene>
<dbReference type="PANTHER" id="PTHR42718">
    <property type="entry name" value="MAJOR FACILITATOR SUPERFAMILY MULTIDRUG TRANSPORTER MFSC"/>
    <property type="match status" value="1"/>
</dbReference>
<feature type="transmembrane region" description="Helical" evidence="6">
    <location>
        <begin position="272"/>
        <end position="294"/>
    </location>
</feature>
<dbReference type="GO" id="GO:0005886">
    <property type="term" value="C:plasma membrane"/>
    <property type="evidence" value="ECO:0007669"/>
    <property type="project" value="UniProtKB-SubCell"/>
</dbReference>
<protein>
    <submittedName>
        <fullName evidence="8">MFS family permease</fullName>
    </submittedName>
</protein>
<keyword evidence="5 6" id="KW-0472">Membrane</keyword>
<name>A0A7W5XPI2_9MICC</name>
<feature type="transmembrane region" description="Helical" evidence="6">
    <location>
        <begin position="300"/>
        <end position="320"/>
    </location>
</feature>
<feature type="transmembrane region" description="Helical" evidence="6">
    <location>
        <begin position="332"/>
        <end position="353"/>
    </location>
</feature>
<evidence type="ECO:0000256" key="5">
    <source>
        <dbReference type="ARBA" id="ARBA00023136"/>
    </source>
</evidence>
<dbReference type="Gene3D" id="1.20.1250.20">
    <property type="entry name" value="MFS general substrate transporter like domains"/>
    <property type="match status" value="1"/>
</dbReference>
<dbReference type="PRINTS" id="PR01035">
    <property type="entry name" value="TCRTETA"/>
</dbReference>
<feature type="transmembrane region" description="Helical" evidence="6">
    <location>
        <begin position="122"/>
        <end position="146"/>
    </location>
</feature>
<feature type="transmembrane region" description="Helical" evidence="6">
    <location>
        <begin position="158"/>
        <end position="178"/>
    </location>
</feature>
<accession>A0A7W5XPI2</accession>
<feature type="transmembrane region" description="Helical" evidence="6">
    <location>
        <begin position="225"/>
        <end position="244"/>
    </location>
</feature>